<name>A0ABD2MFY2_9CUCU</name>
<gene>
    <name evidence="1" type="ORF">HHI36_009520</name>
</gene>
<evidence type="ECO:0000313" key="2">
    <source>
        <dbReference type="Proteomes" id="UP001516400"/>
    </source>
</evidence>
<dbReference type="EMBL" id="JABFTP020000001">
    <property type="protein sequence ID" value="KAL3265312.1"/>
    <property type="molecule type" value="Genomic_DNA"/>
</dbReference>
<comment type="caution">
    <text evidence="1">The sequence shown here is derived from an EMBL/GenBank/DDBJ whole genome shotgun (WGS) entry which is preliminary data.</text>
</comment>
<proteinExistence type="predicted"/>
<organism evidence="1 2">
    <name type="scientific">Cryptolaemus montrouzieri</name>
    <dbReference type="NCBI Taxonomy" id="559131"/>
    <lineage>
        <taxon>Eukaryota</taxon>
        <taxon>Metazoa</taxon>
        <taxon>Ecdysozoa</taxon>
        <taxon>Arthropoda</taxon>
        <taxon>Hexapoda</taxon>
        <taxon>Insecta</taxon>
        <taxon>Pterygota</taxon>
        <taxon>Neoptera</taxon>
        <taxon>Endopterygota</taxon>
        <taxon>Coleoptera</taxon>
        <taxon>Polyphaga</taxon>
        <taxon>Cucujiformia</taxon>
        <taxon>Coccinelloidea</taxon>
        <taxon>Coccinellidae</taxon>
        <taxon>Scymninae</taxon>
        <taxon>Scymnini</taxon>
        <taxon>Cryptolaemus</taxon>
    </lineage>
</organism>
<sequence length="58" mass="6546">DLDNLLPNVAEQVVNDIKNGQKDHQFTQLSESAENALKSQILDVSKPDHRIKSLISKY</sequence>
<evidence type="ECO:0000313" key="1">
    <source>
        <dbReference type="EMBL" id="KAL3265312.1"/>
    </source>
</evidence>
<keyword evidence="2" id="KW-1185">Reference proteome</keyword>
<feature type="non-terminal residue" evidence="1">
    <location>
        <position position="1"/>
    </location>
</feature>
<dbReference type="AlphaFoldDB" id="A0ABD2MFY2"/>
<accession>A0ABD2MFY2</accession>
<reference evidence="1 2" key="1">
    <citation type="journal article" date="2021" name="BMC Biol.">
        <title>Horizontally acquired antibacterial genes associated with adaptive radiation of ladybird beetles.</title>
        <authorList>
            <person name="Li H.S."/>
            <person name="Tang X.F."/>
            <person name="Huang Y.H."/>
            <person name="Xu Z.Y."/>
            <person name="Chen M.L."/>
            <person name="Du X.Y."/>
            <person name="Qiu B.Y."/>
            <person name="Chen P.T."/>
            <person name="Zhang W."/>
            <person name="Slipinski A."/>
            <person name="Escalona H.E."/>
            <person name="Waterhouse R.M."/>
            <person name="Zwick A."/>
            <person name="Pang H."/>
        </authorList>
    </citation>
    <scope>NUCLEOTIDE SEQUENCE [LARGE SCALE GENOMIC DNA]</scope>
    <source>
        <strain evidence="1">SYSU2018</strain>
    </source>
</reference>
<protein>
    <submittedName>
        <fullName evidence="1">Uncharacterized protein</fullName>
    </submittedName>
</protein>
<dbReference type="Proteomes" id="UP001516400">
    <property type="component" value="Unassembled WGS sequence"/>
</dbReference>